<organism evidence="1 2">
    <name type="scientific">Candidatus Cryptobacteroides merdavium</name>
    <dbReference type="NCBI Taxonomy" id="2840769"/>
    <lineage>
        <taxon>Bacteria</taxon>
        <taxon>Pseudomonadati</taxon>
        <taxon>Bacteroidota</taxon>
        <taxon>Bacteroidia</taxon>
        <taxon>Bacteroidales</taxon>
        <taxon>Candidatus Cryptobacteroides</taxon>
    </lineage>
</organism>
<reference evidence="1" key="2">
    <citation type="journal article" date="2021" name="PeerJ">
        <title>Extensive microbial diversity within the chicken gut microbiome revealed by metagenomics and culture.</title>
        <authorList>
            <person name="Gilroy R."/>
            <person name="Ravi A."/>
            <person name="Getino M."/>
            <person name="Pursley I."/>
            <person name="Horton D.L."/>
            <person name="Alikhan N.F."/>
            <person name="Baker D."/>
            <person name="Gharbi K."/>
            <person name="Hall N."/>
            <person name="Watson M."/>
            <person name="Adriaenssens E.M."/>
            <person name="Foster-Nyarko E."/>
            <person name="Jarju S."/>
            <person name="Secka A."/>
            <person name="Antonio M."/>
            <person name="Oren A."/>
            <person name="Chaudhuri R.R."/>
            <person name="La Ragione R."/>
            <person name="Hildebrand F."/>
            <person name="Pallen M.J."/>
        </authorList>
    </citation>
    <scope>NUCLEOTIDE SEQUENCE</scope>
    <source>
        <strain evidence="1">D5-748</strain>
    </source>
</reference>
<evidence type="ECO:0000313" key="1">
    <source>
        <dbReference type="EMBL" id="MBO8444624.1"/>
    </source>
</evidence>
<evidence type="ECO:0000313" key="2">
    <source>
        <dbReference type="Proteomes" id="UP000823619"/>
    </source>
</evidence>
<name>A0A9D9EGL3_9BACT</name>
<sequence length="176" mass="19700">MKTRLKTILSSCVLASVLAAVLPLFQSCGIYSFSGTSIQPDVQTVTINYFEYKALRVNPTLSNDITEALKDQFQRLTRLEQVDMDGDLEISGEITGYDVRATAVTADEVAAQNRLTVTVKIYFTNRKYPEDDFEKSFSAYADYDSMQSLDAVETSLCEDIIDTLIEDIFNATVANW</sequence>
<dbReference type="EMBL" id="JADIMO010000032">
    <property type="protein sequence ID" value="MBO8444624.1"/>
    <property type="molecule type" value="Genomic_DNA"/>
</dbReference>
<dbReference type="Pfam" id="PF04390">
    <property type="entry name" value="LptE"/>
    <property type="match status" value="1"/>
</dbReference>
<protein>
    <submittedName>
        <fullName evidence="1">LptE family protein</fullName>
    </submittedName>
</protein>
<comment type="caution">
    <text evidence="1">The sequence shown here is derived from an EMBL/GenBank/DDBJ whole genome shotgun (WGS) entry which is preliminary data.</text>
</comment>
<proteinExistence type="predicted"/>
<accession>A0A9D9EGL3</accession>
<dbReference type="AlphaFoldDB" id="A0A9D9EGL3"/>
<gene>
    <name evidence="1" type="ORF">IAC23_02865</name>
</gene>
<dbReference type="GO" id="GO:0019867">
    <property type="term" value="C:outer membrane"/>
    <property type="evidence" value="ECO:0007669"/>
    <property type="project" value="InterPro"/>
</dbReference>
<dbReference type="GO" id="GO:0043165">
    <property type="term" value="P:Gram-negative-bacterium-type cell outer membrane assembly"/>
    <property type="evidence" value="ECO:0007669"/>
    <property type="project" value="InterPro"/>
</dbReference>
<dbReference type="Proteomes" id="UP000823619">
    <property type="component" value="Unassembled WGS sequence"/>
</dbReference>
<reference evidence="1" key="1">
    <citation type="submission" date="2020-10" db="EMBL/GenBank/DDBJ databases">
        <authorList>
            <person name="Gilroy R."/>
        </authorList>
    </citation>
    <scope>NUCLEOTIDE SEQUENCE</scope>
    <source>
        <strain evidence="1">D5-748</strain>
    </source>
</reference>
<dbReference type="InterPro" id="IPR007485">
    <property type="entry name" value="LPS_assembly_LptE"/>
</dbReference>
<dbReference type="PROSITE" id="PS51257">
    <property type="entry name" value="PROKAR_LIPOPROTEIN"/>
    <property type="match status" value="1"/>
</dbReference>